<dbReference type="Pfam" id="PF13589">
    <property type="entry name" value="HATPase_c_3"/>
    <property type="match status" value="1"/>
</dbReference>
<dbReference type="OrthoDB" id="8127at2157"/>
<evidence type="ECO:0000256" key="5">
    <source>
        <dbReference type="ARBA" id="ARBA00022679"/>
    </source>
</evidence>
<keyword evidence="8" id="KW-1133">Transmembrane helix</keyword>
<evidence type="ECO:0000256" key="1">
    <source>
        <dbReference type="ARBA" id="ARBA00000085"/>
    </source>
</evidence>
<dbReference type="EC" id="2.7.13.3" evidence="3"/>
<evidence type="ECO:0000313" key="13">
    <source>
        <dbReference type="Proteomes" id="UP000319712"/>
    </source>
</evidence>
<evidence type="ECO:0000256" key="2">
    <source>
        <dbReference type="ARBA" id="ARBA00004370"/>
    </source>
</evidence>
<dbReference type="Proteomes" id="UP000319712">
    <property type="component" value="Unassembled WGS sequence"/>
</dbReference>
<sequence>MADSDGETVTFTIDSRLLEELGENLVTRNHVAVGELVKNSYDADATEVILEFEEVTAKDTSNSEIAVIDDGNGMTLEEVRDDFMRIATTSKLRDPVSDKYGREKAGDKGIGRFACRRLANVLNIETTAKIEDEVYQRTTLNIDWRDYKADQQIEEVSFPVTVEEVTSQEEPDISTGTTLRLRDLQESWTKRDFDTLRRNMVTLAVVEEQDRGPDYEYDPGFEITFRAPEFDMGEGTLTEQIHNASWGFLEGEIGKNGKVLLELDANIIGSQSYSFSHNSPGLAGTKFEISYIPLDTKEHYRDPQTLSLKRARDISDNHSGVRVYKGGFRVFTYGGPNDDWLGIDQDRTTHKGRSPDETFEGLRNNLDLHTDFNKALLAGPNNRNLVGRVMISSDADLTMASNREDFQENEVFEELREIIRLSLQWMTLQWSHYKAVKSRKQLEEETEKFLDETQDDESDSTGEGGGDSADDSGRRSTSEAGDTTIDKNQKDSAGKDDESEVNKTSEEQDKEPVDSALDLLEGVADTATDTVPEDDRQVSDEAVETATKVVRSTLEQKEQEIDFFRSAFSVNQVVFSFSHELRSMVNNLGSTAAEIEAVMNNVPEDQHAQFEDIIGNLRKMEDRFKSQMELFGIFMETGNRKDVEEQAISTIVEDVLEATEYIAEYYNVDFSTDIPRLLYTPPMYKSELYSIVINLVTNGIKAVGTSGGENNQIHIEGKNTDDGIQIRVYDNGVGIPDSAREEAFQPLVSDPVNNIYEDLSKEMPEELSEQLGRGTGLGLSIVRNIAEKYGGQARFVDSDDWSTCVEVTLNE</sequence>
<evidence type="ECO:0000256" key="10">
    <source>
        <dbReference type="SAM" id="MobiDB-lite"/>
    </source>
</evidence>
<comment type="subcellular location">
    <subcellularLocation>
        <location evidence="2">Membrane</location>
    </subcellularLocation>
</comment>
<dbReference type="EMBL" id="FXTD01000006">
    <property type="protein sequence ID" value="SMO70020.1"/>
    <property type="molecule type" value="Genomic_DNA"/>
</dbReference>
<dbReference type="PANTHER" id="PTHR45436:SF5">
    <property type="entry name" value="SENSOR HISTIDINE KINASE TRCS"/>
    <property type="match status" value="1"/>
</dbReference>
<evidence type="ECO:0000256" key="6">
    <source>
        <dbReference type="ARBA" id="ARBA00022692"/>
    </source>
</evidence>
<dbReference type="InterPro" id="IPR036890">
    <property type="entry name" value="HATPase_C_sf"/>
</dbReference>
<dbReference type="PRINTS" id="PR00344">
    <property type="entry name" value="BCTRLSENSOR"/>
</dbReference>
<keyword evidence="4" id="KW-0597">Phosphoprotein</keyword>
<name>A0A521DGG6_9EURY</name>
<dbReference type="Pfam" id="PF02518">
    <property type="entry name" value="HATPase_c"/>
    <property type="match status" value="1"/>
</dbReference>
<dbReference type="GO" id="GO:0004673">
    <property type="term" value="F:protein histidine kinase activity"/>
    <property type="evidence" value="ECO:0007669"/>
    <property type="project" value="UniProtKB-EC"/>
</dbReference>
<dbReference type="InterPro" id="IPR005467">
    <property type="entry name" value="His_kinase_dom"/>
</dbReference>
<evidence type="ECO:0000256" key="9">
    <source>
        <dbReference type="ARBA" id="ARBA00023136"/>
    </source>
</evidence>
<comment type="catalytic activity">
    <reaction evidence="1">
        <text>ATP + protein L-histidine = ADP + protein N-phospho-L-histidine.</text>
        <dbReference type="EC" id="2.7.13.3"/>
    </reaction>
</comment>
<evidence type="ECO:0000313" key="12">
    <source>
        <dbReference type="EMBL" id="SMO70020.1"/>
    </source>
</evidence>
<dbReference type="AlphaFoldDB" id="A0A521DGG6"/>
<dbReference type="SUPFAM" id="SSF55874">
    <property type="entry name" value="ATPase domain of HSP90 chaperone/DNA topoisomerase II/histidine kinase"/>
    <property type="match status" value="2"/>
</dbReference>
<dbReference type="CDD" id="cd00075">
    <property type="entry name" value="HATPase"/>
    <property type="match status" value="1"/>
</dbReference>
<dbReference type="PROSITE" id="PS50109">
    <property type="entry name" value="HIS_KIN"/>
    <property type="match status" value="1"/>
</dbReference>
<organism evidence="12 13">
    <name type="scientific">Halorubrum cibi</name>
    <dbReference type="NCBI Taxonomy" id="413815"/>
    <lineage>
        <taxon>Archaea</taxon>
        <taxon>Methanobacteriati</taxon>
        <taxon>Methanobacteriota</taxon>
        <taxon>Stenosarchaea group</taxon>
        <taxon>Halobacteria</taxon>
        <taxon>Halobacteriales</taxon>
        <taxon>Haloferacaceae</taxon>
        <taxon>Halorubrum</taxon>
    </lineage>
</organism>
<dbReference type="SMART" id="SM00387">
    <property type="entry name" value="HATPase_c"/>
    <property type="match status" value="2"/>
</dbReference>
<proteinExistence type="predicted"/>
<keyword evidence="9" id="KW-0472">Membrane</keyword>
<evidence type="ECO:0000259" key="11">
    <source>
        <dbReference type="PROSITE" id="PS50109"/>
    </source>
</evidence>
<dbReference type="InterPro" id="IPR004358">
    <property type="entry name" value="Sig_transdc_His_kin-like_C"/>
</dbReference>
<gene>
    <name evidence="12" type="ORF">SAMN06264867_106226</name>
</gene>
<dbReference type="InterPro" id="IPR050428">
    <property type="entry name" value="TCS_sensor_his_kinase"/>
</dbReference>
<reference evidence="12 13" key="1">
    <citation type="submission" date="2017-05" db="EMBL/GenBank/DDBJ databases">
        <authorList>
            <person name="Varghese N."/>
            <person name="Submissions S."/>
        </authorList>
    </citation>
    <scope>NUCLEOTIDE SEQUENCE [LARGE SCALE GENOMIC DNA]</scope>
    <source>
        <strain evidence="12 13">DSM 19504</strain>
    </source>
</reference>
<evidence type="ECO:0000256" key="3">
    <source>
        <dbReference type="ARBA" id="ARBA00012438"/>
    </source>
</evidence>
<accession>A0A521DGG6</accession>
<evidence type="ECO:0000256" key="8">
    <source>
        <dbReference type="ARBA" id="ARBA00022989"/>
    </source>
</evidence>
<evidence type="ECO:0000256" key="4">
    <source>
        <dbReference type="ARBA" id="ARBA00022553"/>
    </source>
</evidence>
<keyword evidence="5" id="KW-0808">Transferase</keyword>
<keyword evidence="6" id="KW-0812">Transmembrane</keyword>
<evidence type="ECO:0000256" key="7">
    <source>
        <dbReference type="ARBA" id="ARBA00022777"/>
    </source>
</evidence>
<dbReference type="RefSeq" id="WP_142986788.1">
    <property type="nucleotide sequence ID" value="NZ_FXTD01000006.1"/>
</dbReference>
<dbReference type="GO" id="GO:0005886">
    <property type="term" value="C:plasma membrane"/>
    <property type="evidence" value="ECO:0007669"/>
    <property type="project" value="TreeGrafter"/>
</dbReference>
<dbReference type="GO" id="GO:0000160">
    <property type="term" value="P:phosphorelay signal transduction system"/>
    <property type="evidence" value="ECO:0007669"/>
    <property type="project" value="TreeGrafter"/>
</dbReference>
<dbReference type="Gene3D" id="3.30.565.10">
    <property type="entry name" value="Histidine kinase-like ATPase, C-terminal domain"/>
    <property type="match status" value="2"/>
</dbReference>
<keyword evidence="13" id="KW-1185">Reference proteome</keyword>
<dbReference type="PANTHER" id="PTHR45436">
    <property type="entry name" value="SENSOR HISTIDINE KINASE YKOH"/>
    <property type="match status" value="1"/>
</dbReference>
<keyword evidence="7 12" id="KW-0418">Kinase</keyword>
<protein>
    <recommendedName>
        <fullName evidence="3">histidine kinase</fullName>
        <ecNumber evidence="3">2.7.13.3</ecNumber>
    </recommendedName>
</protein>
<feature type="compositionally biased region" description="Basic and acidic residues" evidence="10">
    <location>
        <begin position="484"/>
        <end position="513"/>
    </location>
</feature>
<feature type="region of interest" description="Disordered" evidence="10">
    <location>
        <begin position="445"/>
        <end position="516"/>
    </location>
</feature>
<dbReference type="InterPro" id="IPR003594">
    <property type="entry name" value="HATPase_dom"/>
</dbReference>
<feature type="domain" description="Histidine kinase" evidence="11">
    <location>
        <begin position="576"/>
        <end position="811"/>
    </location>
</feature>